<proteinExistence type="predicted"/>
<dbReference type="AlphaFoldDB" id="A0A0A9BKC1"/>
<reference evidence="1" key="1">
    <citation type="submission" date="2014-09" db="EMBL/GenBank/DDBJ databases">
        <authorList>
            <person name="Magalhaes I.L.F."/>
            <person name="Oliveira U."/>
            <person name="Santos F.R."/>
            <person name="Vidigal T.H.D.A."/>
            <person name="Brescovit A.D."/>
            <person name="Santos A.J."/>
        </authorList>
    </citation>
    <scope>NUCLEOTIDE SEQUENCE</scope>
    <source>
        <tissue evidence="1">Shoot tissue taken approximately 20 cm above the soil surface</tissue>
    </source>
</reference>
<organism evidence="1">
    <name type="scientific">Arundo donax</name>
    <name type="common">Giant reed</name>
    <name type="synonym">Donax arundinaceus</name>
    <dbReference type="NCBI Taxonomy" id="35708"/>
    <lineage>
        <taxon>Eukaryota</taxon>
        <taxon>Viridiplantae</taxon>
        <taxon>Streptophyta</taxon>
        <taxon>Embryophyta</taxon>
        <taxon>Tracheophyta</taxon>
        <taxon>Spermatophyta</taxon>
        <taxon>Magnoliopsida</taxon>
        <taxon>Liliopsida</taxon>
        <taxon>Poales</taxon>
        <taxon>Poaceae</taxon>
        <taxon>PACMAD clade</taxon>
        <taxon>Arundinoideae</taxon>
        <taxon>Arundineae</taxon>
        <taxon>Arundo</taxon>
    </lineage>
</organism>
<name>A0A0A9BKC1_ARUDO</name>
<reference evidence="1" key="2">
    <citation type="journal article" date="2015" name="Data Brief">
        <title>Shoot transcriptome of the giant reed, Arundo donax.</title>
        <authorList>
            <person name="Barrero R.A."/>
            <person name="Guerrero F.D."/>
            <person name="Moolhuijzen P."/>
            <person name="Goolsby J.A."/>
            <person name="Tidwell J."/>
            <person name="Bellgard S.E."/>
            <person name="Bellgard M.I."/>
        </authorList>
    </citation>
    <scope>NUCLEOTIDE SEQUENCE</scope>
    <source>
        <tissue evidence="1">Shoot tissue taken approximately 20 cm above the soil surface</tissue>
    </source>
</reference>
<sequence>MTALTTTVERWSNARTMSETTAMLETTAAVVHTWILWEERK</sequence>
<evidence type="ECO:0000313" key="1">
    <source>
        <dbReference type="EMBL" id="JAD59722.1"/>
    </source>
</evidence>
<accession>A0A0A9BKC1</accession>
<protein>
    <submittedName>
        <fullName evidence="1">Uncharacterized protein</fullName>
    </submittedName>
</protein>
<dbReference type="EMBL" id="GBRH01238173">
    <property type="protein sequence ID" value="JAD59722.1"/>
    <property type="molecule type" value="Transcribed_RNA"/>
</dbReference>